<feature type="compositionally biased region" description="Basic and acidic residues" evidence="6">
    <location>
        <begin position="147"/>
        <end position="157"/>
    </location>
</feature>
<keyword evidence="2" id="KW-1003">Cell membrane</keyword>
<keyword evidence="9" id="KW-1185">Reference proteome</keyword>
<keyword evidence="7" id="KW-0812">Transmembrane</keyword>
<comment type="similarity">
    <text evidence="4 5">Belongs to the small heat shock protein (HSP20) family.</text>
</comment>
<dbReference type="InterPro" id="IPR002068">
    <property type="entry name" value="A-crystallin/Hsp20_dom"/>
</dbReference>
<comment type="subcellular location">
    <subcellularLocation>
        <location evidence="1">Cell membrane</location>
        <topology evidence="1">Single-pass membrane protein</topology>
    </subcellularLocation>
</comment>
<evidence type="ECO:0000256" key="7">
    <source>
        <dbReference type="SAM" id="Phobius"/>
    </source>
</evidence>
<dbReference type="RefSeq" id="XP_027368545.1">
    <property type="nucleotide sequence ID" value="XM_027512744.1"/>
</dbReference>
<evidence type="ECO:0000256" key="1">
    <source>
        <dbReference type="ARBA" id="ARBA00004162"/>
    </source>
</evidence>
<dbReference type="Gene3D" id="2.60.40.790">
    <property type="match status" value="1"/>
</dbReference>
<evidence type="ECO:0000256" key="2">
    <source>
        <dbReference type="ARBA" id="ARBA00022475"/>
    </source>
</evidence>
<dbReference type="InterPro" id="IPR008978">
    <property type="entry name" value="HSP20-like_chaperone"/>
</dbReference>
<dbReference type="Proteomes" id="UP000694853">
    <property type="component" value="Unplaced"/>
</dbReference>
<gene>
    <name evidence="10" type="primary">LOC113874523</name>
</gene>
<reference evidence="10" key="2">
    <citation type="submission" date="2025-08" db="UniProtKB">
        <authorList>
            <consortium name="RefSeq"/>
        </authorList>
    </citation>
    <scope>IDENTIFICATION</scope>
    <source>
        <tissue evidence="10">Young leaves</tissue>
    </source>
</reference>
<feature type="transmembrane region" description="Helical" evidence="7">
    <location>
        <begin position="290"/>
        <end position="307"/>
    </location>
</feature>
<dbReference type="AlphaFoldDB" id="A0A8B8MIY2"/>
<feature type="compositionally biased region" description="Basic and acidic residues" evidence="6">
    <location>
        <begin position="209"/>
        <end position="226"/>
    </location>
</feature>
<dbReference type="GO" id="GO:0005886">
    <property type="term" value="C:plasma membrane"/>
    <property type="evidence" value="ECO:0007669"/>
    <property type="project" value="UniProtKB-SubCell"/>
</dbReference>
<proteinExistence type="inferred from homology"/>
<keyword evidence="7" id="KW-0472">Membrane</keyword>
<evidence type="ECO:0000256" key="6">
    <source>
        <dbReference type="SAM" id="MobiDB-lite"/>
    </source>
</evidence>
<keyword evidence="3" id="KW-0611">Plant defense</keyword>
<dbReference type="PROSITE" id="PS01031">
    <property type="entry name" value="SHSP"/>
    <property type="match status" value="1"/>
</dbReference>
<dbReference type="GeneID" id="113874523"/>
<evidence type="ECO:0000256" key="3">
    <source>
        <dbReference type="ARBA" id="ARBA00022821"/>
    </source>
</evidence>
<dbReference type="PANTHER" id="PTHR43670:SF73">
    <property type="entry name" value="INACTIVE PROTEIN RESTRICTED TEV MOVEMENT 2-LIKE"/>
    <property type="match status" value="1"/>
</dbReference>
<evidence type="ECO:0000256" key="4">
    <source>
        <dbReference type="PROSITE-ProRule" id="PRU00285"/>
    </source>
</evidence>
<name>A0A8B8MIY2_ABRPR</name>
<reference evidence="9" key="1">
    <citation type="journal article" date="2019" name="Toxins">
        <title>Detection of Abrin-Like and Prepropulchellin-Like Toxin Genes and Transcripts Using Whole Genome Sequencing and Full-Length Transcript Sequencing of Abrus precatorius.</title>
        <authorList>
            <person name="Hovde B.T."/>
            <person name="Daligault H.E."/>
            <person name="Hanschen E.R."/>
            <person name="Kunde Y.A."/>
            <person name="Johnson M.B."/>
            <person name="Starkenburg S.R."/>
            <person name="Johnson S.L."/>
        </authorList>
    </citation>
    <scope>NUCLEOTIDE SEQUENCE [LARGE SCALE GENOMIC DNA]</scope>
</reference>
<feature type="domain" description="SHSP" evidence="8">
    <location>
        <begin position="15"/>
        <end position="118"/>
    </location>
</feature>
<organism evidence="9 10">
    <name type="scientific">Abrus precatorius</name>
    <name type="common">Indian licorice</name>
    <name type="synonym">Glycine abrus</name>
    <dbReference type="NCBI Taxonomy" id="3816"/>
    <lineage>
        <taxon>Eukaryota</taxon>
        <taxon>Viridiplantae</taxon>
        <taxon>Streptophyta</taxon>
        <taxon>Embryophyta</taxon>
        <taxon>Tracheophyta</taxon>
        <taxon>Spermatophyta</taxon>
        <taxon>Magnoliopsida</taxon>
        <taxon>eudicotyledons</taxon>
        <taxon>Gunneridae</taxon>
        <taxon>Pentapetalae</taxon>
        <taxon>rosids</taxon>
        <taxon>fabids</taxon>
        <taxon>Fabales</taxon>
        <taxon>Fabaceae</taxon>
        <taxon>Papilionoideae</taxon>
        <taxon>50 kb inversion clade</taxon>
        <taxon>NPAAA clade</taxon>
        <taxon>indigoferoid/millettioid clade</taxon>
        <taxon>Abreae</taxon>
        <taxon>Abrus</taxon>
    </lineage>
</organism>
<sequence length="324" mass="36317">MSVEQQTDAQTPSKFVYEEFQPPSDWDHDKESDTLILMLPGFRKDQLRVQVSSNRVLRVSGERKISENKGRRFRVEIPVSETNETNGITAKYEAGMLYVRIPKVMKPPATATTTTPPTPTPTPTTTATPTTTQEPSDDHTQNAQPSEIDKAAEHSKAEPQTQPHEPKAEKEKGEDSQKEKHKEEETDTINNKTFTDKVQETTQQTPSLEQKEDHEEYSRKKSMKENGKVEKDANAAIAEAVSPKAEEKMHGTSTHHDELGKSSFVKMITMSSIKAMICGLVDEVKKQNKLPHVVAAIFLLLMTVLYIKNVVKSSFGGPKSHDEF</sequence>
<accession>A0A8B8MIY2</accession>
<feature type="region of interest" description="Disordered" evidence="6">
    <location>
        <begin position="1"/>
        <end position="29"/>
    </location>
</feature>
<keyword evidence="7" id="KW-1133">Transmembrane helix</keyword>
<dbReference type="GO" id="GO:0034605">
    <property type="term" value="P:cellular response to heat"/>
    <property type="evidence" value="ECO:0007669"/>
    <property type="project" value="TreeGrafter"/>
</dbReference>
<evidence type="ECO:0000313" key="9">
    <source>
        <dbReference type="Proteomes" id="UP000694853"/>
    </source>
</evidence>
<evidence type="ECO:0000259" key="8">
    <source>
        <dbReference type="PROSITE" id="PS01031"/>
    </source>
</evidence>
<evidence type="ECO:0000313" key="10">
    <source>
        <dbReference type="RefSeq" id="XP_027368545.1"/>
    </source>
</evidence>
<feature type="compositionally biased region" description="Basic and acidic residues" evidence="6">
    <location>
        <begin position="164"/>
        <end position="184"/>
    </location>
</feature>
<dbReference type="GO" id="GO:0006952">
    <property type="term" value="P:defense response"/>
    <property type="evidence" value="ECO:0007669"/>
    <property type="project" value="UniProtKB-KW"/>
</dbReference>
<feature type="compositionally biased region" description="Low complexity" evidence="6">
    <location>
        <begin position="123"/>
        <end position="132"/>
    </location>
</feature>
<feature type="compositionally biased region" description="Polar residues" evidence="6">
    <location>
        <begin position="1"/>
        <end position="13"/>
    </location>
</feature>
<feature type="region of interest" description="Disordered" evidence="6">
    <location>
        <begin position="108"/>
        <end position="226"/>
    </location>
</feature>
<dbReference type="PANTHER" id="PTHR43670">
    <property type="entry name" value="HEAT SHOCK PROTEIN 26"/>
    <property type="match status" value="1"/>
</dbReference>
<dbReference type="KEGG" id="aprc:113874523"/>
<dbReference type="SUPFAM" id="SSF49764">
    <property type="entry name" value="HSP20-like chaperones"/>
    <property type="match status" value="1"/>
</dbReference>
<evidence type="ECO:0000256" key="5">
    <source>
        <dbReference type="RuleBase" id="RU003616"/>
    </source>
</evidence>
<dbReference type="Pfam" id="PF00011">
    <property type="entry name" value="HSP20"/>
    <property type="match status" value="1"/>
</dbReference>
<protein>
    <submittedName>
        <fullName evidence="10">Inactive protein RESTRICTED TEV MOVEMENT 2-like</fullName>
    </submittedName>
</protein>
<dbReference type="OrthoDB" id="1431247at2759"/>
<dbReference type="CDD" id="cd06464">
    <property type="entry name" value="ACD_sHsps-like"/>
    <property type="match status" value="1"/>
</dbReference>